<dbReference type="PIRSF" id="PIRSF006221">
    <property type="entry name" value="Ketosamine-3-kinase"/>
    <property type="match status" value="1"/>
</dbReference>
<protein>
    <recommendedName>
        <fullName evidence="1">protein-ribulosamine 3-kinase</fullName>
        <ecNumber evidence="1">2.7.1.172</ecNumber>
    </recommendedName>
</protein>
<keyword evidence="3" id="KW-0808">Transferase</keyword>
<name>A0A067Q8B9_9AGAM</name>
<proteinExistence type="inferred from homology"/>
<dbReference type="GO" id="GO:0016301">
    <property type="term" value="F:kinase activity"/>
    <property type="evidence" value="ECO:0007669"/>
    <property type="project" value="UniProtKB-UniRule"/>
</dbReference>
<dbReference type="InParanoid" id="A0A067Q8B9"/>
<sequence>MKGSDIPDVLLKHLRKIEPDAEFSGSLPRIESSSGKRYFAKIGRPSETEQYIGEAESLRAMDIGAPGLAPNVFAFGVSDNHGNDVDYSQGGHPYFLSEYKDIGSLTEKAAKALGKRLALDLHGFKSMEGFGFGVPTYCGATRQENGWFPSWEECFDSLIGGLFEGLRRKGRYAELCAKGEKVRERVIPYLLRPLVIQPVLLHGDLWSGNAGVDRGTGEPVIFDPSSYYGHNEADLAIARIFGVFPRSFFTTYHLYMPKSDPVEQYDLRGDLYELYHYLNHTLLFGGGYAGSAMSKMDSLLRGCE</sequence>
<dbReference type="Pfam" id="PF03881">
    <property type="entry name" value="Fructosamin_kin"/>
    <property type="match status" value="1"/>
</dbReference>
<dbReference type="EC" id="2.7.1.172" evidence="1"/>
<dbReference type="InterPro" id="IPR011009">
    <property type="entry name" value="Kinase-like_dom_sf"/>
</dbReference>
<dbReference type="OrthoDB" id="5772781at2759"/>
<dbReference type="InterPro" id="IPR016477">
    <property type="entry name" value="Fructo-/Ketosamine-3-kinase"/>
</dbReference>
<dbReference type="SUPFAM" id="SSF56112">
    <property type="entry name" value="Protein kinase-like (PK-like)"/>
    <property type="match status" value="1"/>
</dbReference>
<dbReference type="PANTHER" id="PTHR12149:SF8">
    <property type="entry name" value="PROTEIN-RIBULOSAMINE 3-KINASE"/>
    <property type="match status" value="1"/>
</dbReference>
<dbReference type="AlphaFoldDB" id="A0A067Q8B9"/>
<evidence type="ECO:0000313" key="4">
    <source>
        <dbReference type="EMBL" id="KDQ63293.1"/>
    </source>
</evidence>
<keyword evidence="3" id="KW-0418">Kinase</keyword>
<reference evidence="5" key="1">
    <citation type="journal article" date="2014" name="Proc. Natl. Acad. Sci. U.S.A.">
        <title>Extensive sampling of basidiomycete genomes demonstrates inadequacy of the white-rot/brown-rot paradigm for wood decay fungi.</title>
        <authorList>
            <person name="Riley R."/>
            <person name="Salamov A.A."/>
            <person name="Brown D.W."/>
            <person name="Nagy L.G."/>
            <person name="Floudas D."/>
            <person name="Held B.W."/>
            <person name="Levasseur A."/>
            <person name="Lombard V."/>
            <person name="Morin E."/>
            <person name="Otillar R."/>
            <person name="Lindquist E.A."/>
            <person name="Sun H."/>
            <person name="LaButti K.M."/>
            <person name="Schmutz J."/>
            <person name="Jabbour D."/>
            <person name="Luo H."/>
            <person name="Baker S.E."/>
            <person name="Pisabarro A.G."/>
            <person name="Walton J.D."/>
            <person name="Blanchette R.A."/>
            <person name="Henrissat B."/>
            <person name="Martin F."/>
            <person name="Cullen D."/>
            <person name="Hibbett D.S."/>
            <person name="Grigoriev I.V."/>
        </authorList>
    </citation>
    <scope>NUCLEOTIDE SEQUENCE [LARGE SCALE GENOMIC DNA]</scope>
    <source>
        <strain evidence="5">MUCL 33604</strain>
    </source>
</reference>
<gene>
    <name evidence="4" type="ORF">JAAARDRAFT_29311</name>
</gene>
<dbReference type="PANTHER" id="PTHR12149">
    <property type="entry name" value="FRUCTOSAMINE 3 KINASE-RELATED PROTEIN"/>
    <property type="match status" value="1"/>
</dbReference>
<dbReference type="EMBL" id="KL197710">
    <property type="protein sequence ID" value="KDQ63293.1"/>
    <property type="molecule type" value="Genomic_DNA"/>
</dbReference>
<organism evidence="4 5">
    <name type="scientific">Jaapia argillacea MUCL 33604</name>
    <dbReference type="NCBI Taxonomy" id="933084"/>
    <lineage>
        <taxon>Eukaryota</taxon>
        <taxon>Fungi</taxon>
        <taxon>Dikarya</taxon>
        <taxon>Basidiomycota</taxon>
        <taxon>Agaricomycotina</taxon>
        <taxon>Agaricomycetes</taxon>
        <taxon>Agaricomycetidae</taxon>
        <taxon>Jaapiales</taxon>
        <taxon>Jaapiaceae</taxon>
        <taxon>Jaapia</taxon>
    </lineage>
</organism>
<dbReference type="GO" id="GO:0102193">
    <property type="term" value="F:protein-ribulosamine 3-kinase activity"/>
    <property type="evidence" value="ECO:0007669"/>
    <property type="project" value="UniProtKB-EC"/>
</dbReference>
<evidence type="ECO:0000256" key="1">
    <source>
        <dbReference type="ARBA" id="ARBA00011961"/>
    </source>
</evidence>
<accession>A0A067Q8B9</accession>
<dbReference type="HOGENOM" id="CLU_036517_0_3_1"/>
<keyword evidence="5" id="KW-1185">Reference proteome</keyword>
<evidence type="ECO:0000256" key="2">
    <source>
        <dbReference type="ARBA" id="ARBA00048655"/>
    </source>
</evidence>
<evidence type="ECO:0000256" key="3">
    <source>
        <dbReference type="PIRNR" id="PIRNR006221"/>
    </source>
</evidence>
<comment type="similarity">
    <text evidence="3">Belongs to the fructosamine kinase family.</text>
</comment>
<dbReference type="Proteomes" id="UP000027265">
    <property type="component" value="Unassembled WGS sequence"/>
</dbReference>
<dbReference type="STRING" id="933084.A0A067Q8B9"/>
<dbReference type="Gene3D" id="3.90.1200.10">
    <property type="match status" value="1"/>
</dbReference>
<evidence type="ECO:0000313" key="5">
    <source>
        <dbReference type="Proteomes" id="UP000027265"/>
    </source>
</evidence>
<comment type="catalytic activity">
    <reaction evidence="2">
        <text>N(6)-D-ribulosyl-L-lysyl-[protein] + ATP = N(6)-(3-O-phospho-D-ribulosyl)-L-lysyl-[protein] + ADP + H(+)</text>
        <dbReference type="Rhea" id="RHEA:48432"/>
        <dbReference type="Rhea" id="RHEA-COMP:12103"/>
        <dbReference type="Rhea" id="RHEA-COMP:12104"/>
        <dbReference type="ChEBI" id="CHEBI:15378"/>
        <dbReference type="ChEBI" id="CHEBI:30616"/>
        <dbReference type="ChEBI" id="CHEBI:90418"/>
        <dbReference type="ChEBI" id="CHEBI:90420"/>
        <dbReference type="ChEBI" id="CHEBI:456216"/>
        <dbReference type="EC" id="2.7.1.172"/>
    </reaction>
    <physiologicalReaction direction="left-to-right" evidence="2">
        <dbReference type="Rhea" id="RHEA:48433"/>
    </physiologicalReaction>
</comment>